<evidence type="ECO:0000256" key="3">
    <source>
        <dbReference type="ARBA" id="ARBA00008628"/>
    </source>
</evidence>
<dbReference type="Gene3D" id="1.10.357.110">
    <property type="entry name" value="Vacuolar protein sorting-associated protein 53, C-terminus"/>
    <property type="match status" value="1"/>
</dbReference>
<evidence type="ECO:0000256" key="6">
    <source>
        <dbReference type="ARBA" id="ARBA00023136"/>
    </source>
</evidence>
<keyword evidence="4" id="KW-0967">Endosome</keyword>
<dbReference type="AlphaFoldDB" id="D8QCH3"/>
<evidence type="ECO:0000256" key="5">
    <source>
        <dbReference type="ARBA" id="ARBA00023034"/>
    </source>
</evidence>
<keyword evidence="7" id="KW-0175">Coiled coil</keyword>
<dbReference type="VEuPathDB" id="FungiDB:SCHCODRAFT_02634994"/>
<dbReference type="PANTHER" id="PTHR12820:SF0">
    <property type="entry name" value="VACUOLAR PROTEIN SORTING-ASSOCIATED PROTEIN 53 HOMOLOG"/>
    <property type="match status" value="1"/>
</dbReference>
<gene>
    <name evidence="11" type="ORF">SCHCODRAFT_78291</name>
</gene>
<evidence type="ECO:0000256" key="2">
    <source>
        <dbReference type="ARBA" id="ARBA00004481"/>
    </source>
</evidence>
<proteinExistence type="inferred from homology"/>
<comment type="similarity">
    <text evidence="3">Belongs to the VPS53 family.</text>
</comment>
<dbReference type="InterPro" id="IPR039766">
    <property type="entry name" value="Vps53"/>
</dbReference>
<dbReference type="eggNOG" id="KOG2180">
    <property type="taxonomic scope" value="Eukaryota"/>
</dbReference>
<feature type="domain" description="Vps53 N-terminal" evidence="9">
    <location>
        <begin position="34"/>
        <end position="398"/>
    </location>
</feature>
<keyword evidence="5" id="KW-0333">Golgi apparatus</keyword>
<evidence type="ECO:0000259" key="10">
    <source>
        <dbReference type="Pfam" id="PF16854"/>
    </source>
</evidence>
<dbReference type="Proteomes" id="UP000007431">
    <property type="component" value="Unassembled WGS sequence"/>
</dbReference>
<dbReference type="GO" id="GO:0005829">
    <property type="term" value="C:cytosol"/>
    <property type="evidence" value="ECO:0007669"/>
    <property type="project" value="GOC"/>
</dbReference>
<evidence type="ECO:0000256" key="7">
    <source>
        <dbReference type="SAM" id="Coils"/>
    </source>
</evidence>
<dbReference type="OMA" id="YKFAEAK"/>
<dbReference type="Pfam" id="PF16854">
    <property type="entry name" value="VPS53_C"/>
    <property type="match status" value="1"/>
</dbReference>
<dbReference type="GO" id="GO:0000938">
    <property type="term" value="C:GARP complex"/>
    <property type="evidence" value="ECO:0007669"/>
    <property type="project" value="InterPro"/>
</dbReference>
<feature type="coiled-coil region" evidence="7">
    <location>
        <begin position="51"/>
        <end position="108"/>
    </location>
</feature>
<dbReference type="GO" id="GO:0042147">
    <property type="term" value="P:retrograde transport, endosome to Golgi"/>
    <property type="evidence" value="ECO:0007669"/>
    <property type="project" value="InterPro"/>
</dbReference>
<evidence type="ECO:0000256" key="8">
    <source>
        <dbReference type="SAM" id="MobiDB-lite"/>
    </source>
</evidence>
<dbReference type="PANTHER" id="PTHR12820">
    <property type="entry name" value="VACUOLAR SORTING PROTEIN 53"/>
    <property type="match status" value="1"/>
</dbReference>
<dbReference type="InParanoid" id="D8QCH3"/>
<dbReference type="GO" id="GO:0010008">
    <property type="term" value="C:endosome membrane"/>
    <property type="evidence" value="ECO:0007669"/>
    <property type="project" value="UniProtKB-SubCell"/>
</dbReference>
<dbReference type="FunCoup" id="D8QCH3">
    <property type="interactions" value="463"/>
</dbReference>
<dbReference type="InterPro" id="IPR038260">
    <property type="entry name" value="Vps53_C_sf"/>
</dbReference>
<evidence type="ECO:0000256" key="1">
    <source>
        <dbReference type="ARBA" id="ARBA00004150"/>
    </source>
</evidence>
<accession>D8QCH3</accession>
<dbReference type="EMBL" id="GL377309">
    <property type="protein sequence ID" value="EFI94932.1"/>
    <property type="molecule type" value="Genomic_DNA"/>
</dbReference>
<keyword evidence="6" id="KW-0472">Membrane</keyword>
<dbReference type="STRING" id="578458.D8QCH3"/>
<reference evidence="11 12" key="1">
    <citation type="journal article" date="2010" name="Nat. Biotechnol.">
        <title>Genome sequence of the model mushroom Schizophyllum commune.</title>
        <authorList>
            <person name="Ohm R.A."/>
            <person name="de Jong J.F."/>
            <person name="Lugones L.G."/>
            <person name="Aerts A."/>
            <person name="Kothe E."/>
            <person name="Stajich J.E."/>
            <person name="de Vries R.P."/>
            <person name="Record E."/>
            <person name="Levasseur A."/>
            <person name="Baker S.E."/>
            <person name="Bartholomew K.A."/>
            <person name="Coutinho P.M."/>
            <person name="Erdmann S."/>
            <person name="Fowler T.J."/>
            <person name="Gathman A.C."/>
            <person name="Lombard V."/>
            <person name="Henrissat B."/>
            <person name="Knabe N."/>
            <person name="Kuees U."/>
            <person name="Lilly W.W."/>
            <person name="Lindquist E."/>
            <person name="Lucas S."/>
            <person name="Magnuson J.K."/>
            <person name="Piumi F."/>
            <person name="Raudaskoski M."/>
            <person name="Salamov A."/>
            <person name="Schmutz J."/>
            <person name="Schwarze F.W.M.R."/>
            <person name="vanKuyk P.A."/>
            <person name="Horton J.S."/>
            <person name="Grigoriev I.V."/>
            <person name="Woesten H.A.B."/>
        </authorList>
    </citation>
    <scope>NUCLEOTIDE SEQUENCE [LARGE SCALE GENOMIC DNA]</scope>
    <source>
        <strain evidence="12">H4-8 / FGSC 9210</strain>
    </source>
</reference>
<evidence type="ECO:0000313" key="11">
    <source>
        <dbReference type="EMBL" id="EFI94932.1"/>
    </source>
</evidence>
<dbReference type="HOGENOM" id="CLU_007339_0_0_1"/>
<dbReference type="Pfam" id="PF04100">
    <property type="entry name" value="Vps53_N"/>
    <property type="match status" value="1"/>
</dbReference>
<evidence type="ECO:0000256" key="4">
    <source>
        <dbReference type="ARBA" id="ARBA00022753"/>
    </source>
</evidence>
<organism evidence="12">
    <name type="scientific">Schizophyllum commune (strain H4-8 / FGSC 9210)</name>
    <name type="common">Split gill fungus</name>
    <dbReference type="NCBI Taxonomy" id="578458"/>
    <lineage>
        <taxon>Eukaryota</taxon>
        <taxon>Fungi</taxon>
        <taxon>Dikarya</taxon>
        <taxon>Basidiomycota</taxon>
        <taxon>Agaricomycotina</taxon>
        <taxon>Agaricomycetes</taxon>
        <taxon>Agaricomycetidae</taxon>
        <taxon>Agaricales</taxon>
        <taxon>Schizophyllaceae</taxon>
        <taxon>Schizophyllum</taxon>
    </lineage>
</organism>
<sequence>MALELPPELLVSIQRVLELKEDADAEAIDSLGPNFSPVDVLNKFFPNEASLANLESVRKSLADDQAALEREIAGLREDLKREQDPSKMQLLQEMISDLLSQMARIRENATESEAVVRNITKDIQVLDLAKKNLIHSMTTLKRLQMLVNALTQVEGMIPEKRYAEIAQTLAAVKQISNAFRPYITIPRIAQIWKRIQEVQGRIRGILDEDFDAFFMQDTSKPVRPTVMADACLVADVLGPDVRAHLIDRYVALEMKDYRRIFRPTDEAGQLDNLARRFSWFHRLLQTHELEQGRVFPGEWRVGWFLAARFADITRDDLAVVLSKAAPTLTAKSLLENLELTTTFEAGLARKWATPFQEILDVTNTTTQGVGSRKPISSAFEPHMGIFIDAQDKALAVLLAPHRSSIKGASKARPSLDVPAEDADEGATPMTVLPSSTELFHAYAGSLEQCAKLSTGKPLFDLAGLHKKWLKIYAEDVLAPSLKTPTPRSRKSTESRMDMNILKQACLVINTADYCQTTSAELEQKMREQVDEAYKEQISFQAEADYFVSVISSAITILLHEPEVGAEPGFSAMTRTAWATLQQVTGPSAYTSQIVSATEQAVAAIKPLVEQKRYLRNFFDKAASLVLAKFTNALVKSRPIKETGAEQLLIDLQVLKAHLLKLPGDFVTSGYTKSVNKATTRLETLLKVVMTLVDPPEGFILNYTVLVGDASFSNFQKILDLKGTPKGEQNTLLDQFLTITSTKPELEGSSFLTSLDMDPQASTLALVSPRPVPWNEAVDSPGREGLFAGLASPPPASGNTPEGQKQGEKREVFSDIRRFVSFGLRRDTQGPA</sequence>
<name>D8QCH3_SCHCM</name>
<dbReference type="InterPro" id="IPR031745">
    <property type="entry name" value="Vps53_C"/>
</dbReference>
<feature type="region of interest" description="Disordered" evidence="8">
    <location>
        <begin position="776"/>
        <end position="810"/>
    </location>
</feature>
<keyword evidence="12" id="KW-1185">Reference proteome</keyword>
<protein>
    <submittedName>
        <fullName evidence="11">Uncharacterized protein</fullName>
    </submittedName>
</protein>
<comment type="subcellular location">
    <subcellularLocation>
        <location evidence="2">Endosome membrane</location>
        <topology evidence="2">Peripheral membrane protein</topology>
    </subcellularLocation>
    <subcellularLocation>
        <location evidence="1">Golgi apparatus</location>
        <location evidence="1">trans-Golgi network membrane</location>
        <topology evidence="1">Peripheral membrane protein</topology>
    </subcellularLocation>
</comment>
<feature type="domain" description="Vps53 C-terminal" evidence="10">
    <location>
        <begin position="645"/>
        <end position="723"/>
    </location>
</feature>
<dbReference type="InterPro" id="IPR007234">
    <property type="entry name" value="Vps53_N"/>
</dbReference>
<evidence type="ECO:0000313" key="12">
    <source>
        <dbReference type="Proteomes" id="UP000007431"/>
    </source>
</evidence>
<feature type="region of interest" description="Disordered" evidence="8">
    <location>
        <begin position="408"/>
        <end position="427"/>
    </location>
</feature>
<evidence type="ECO:0000259" key="9">
    <source>
        <dbReference type="Pfam" id="PF04100"/>
    </source>
</evidence>